<gene>
    <name evidence="3" type="ORF">ESCO_004427</name>
</gene>
<protein>
    <submittedName>
        <fullName evidence="3">Uncharacterized protein</fullName>
    </submittedName>
</protein>
<feature type="compositionally biased region" description="Acidic residues" evidence="2">
    <location>
        <begin position="65"/>
        <end position="74"/>
    </location>
</feature>
<name>A0A0M8N1K5_ESCWE</name>
<feature type="compositionally biased region" description="Basic and acidic residues" evidence="2">
    <location>
        <begin position="114"/>
        <end position="127"/>
    </location>
</feature>
<feature type="compositionally biased region" description="Acidic residues" evidence="2">
    <location>
        <begin position="82"/>
        <end position="106"/>
    </location>
</feature>
<keyword evidence="4" id="KW-1185">Reference proteome</keyword>
<keyword evidence="1" id="KW-0175">Coiled coil</keyword>
<feature type="compositionally biased region" description="Polar residues" evidence="2">
    <location>
        <begin position="136"/>
        <end position="150"/>
    </location>
</feature>
<proteinExistence type="predicted"/>
<comment type="caution">
    <text evidence="3">The sequence shown here is derived from an EMBL/GenBank/DDBJ whole genome shotgun (WGS) entry which is preliminary data.</text>
</comment>
<feature type="region of interest" description="Disordered" evidence="2">
    <location>
        <begin position="22"/>
        <end position="165"/>
    </location>
</feature>
<feature type="region of interest" description="Disordered" evidence="2">
    <location>
        <begin position="554"/>
        <end position="597"/>
    </location>
</feature>
<evidence type="ECO:0000313" key="4">
    <source>
        <dbReference type="Proteomes" id="UP000053831"/>
    </source>
</evidence>
<dbReference type="AlphaFoldDB" id="A0A0M8N1K5"/>
<evidence type="ECO:0000256" key="1">
    <source>
        <dbReference type="SAM" id="Coils"/>
    </source>
</evidence>
<dbReference type="OrthoDB" id="4925544at2759"/>
<dbReference type="EMBL" id="LGSR01000013">
    <property type="protein sequence ID" value="KOS21237.1"/>
    <property type="molecule type" value="Genomic_DNA"/>
</dbReference>
<evidence type="ECO:0000256" key="2">
    <source>
        <dbReference type="SAM" id="MobiDB-lite"/>
    </source>
</evidence>
<evidence type="ECO:0000313" key="3">
    <source>
        <dbReference type="EMBL" id="KOS21237.1"/>
    </source>
</evidence>
<dbReference type="Gene3D" id="1.20.120.20">
    <property type="entry name" value="Apolipoprotein"/>
    <property type="match status" value="1"/>
</dbReference>
<feature type="compositionally biased region" description="Gly residues" evidence="2">
    <location>
        <begin position="563"/>
        <end position="572"/>
    </location>
</feature>
<sequence length="597" mass="64737">MLQGPTDDFGLADAMAESYEIISATNTDTEDQDDHYSASISESVASLDFHRPDDVHSLAGTEHTYDEEESVPDDDSYRAETPFEDDDDDEAGNNHDGDDDDDDGDDYPNNSNFENRRRTREDPHGGDGDGGDDINESTFVHSQTSDTTAVESLPDSDDAHDEARSLSSLQYTQQSLGTPSLPTTEANRIFADRPPQEHVGFRESWNKKVNRFWEVEGQVKDYCMEFTSAALPGMMFVLTFALVLQLVHSSNKAPLATPAATPVVATMTTTATFTTTATTTATATHSVESATSPQPTSAPSGGFGLIPVGGVVSDDWLFGANKPVISFAAQSHHGVLVRIPAKIKKTWQTRGCLTLTARRGDELVDTVMSSVDEGIVVKFAKREVHGVVTLFLEATCRPKVHKTVKVHFSKGLVEGALDLTKNLAQDLSKLVPATAQEAERRLGDAKRSLDSVCQNVCGNLQSASETVAKTFGTTLADTRQNLEGMASEAMTQVRAAREQVAEQLSRVQDLQDKLQLYLLDAQISAKLWWLQTTGSREKRDDYQRKAESFVAQKQATARELRGAGAGAGALGGRGREDAEAGSAPPPSFWARRKLGGT</sequence>
<dbReference type="Proteomes" id="UP000053831">
    <property type="component" value="Unassembled WGS sequence"/>
</dbReference>
<dbReference type="STRING" id="150374.A0A0M8N1K5"/>
<accession>A0A0M8N1K5</accession>
<reference evidence="3 4" key="1">
    <citation type="submission" date="2015-07" db="EMBL/GenBank/DDBJ databases">
        <title>The genome of the fungus Escovopsis weberi, a specialized disease agent of ant agriculture.</title>
        <authorList>
            <person name="de Man T.J."/>
            <person name="Stajich J.E."/>
            <person name="Kubicek C.P."/>
            <person name="Chenthamara K."/>
            <person name="Atanasova L."/>
            <person name="Druzhinina I.S."/>
            <person name="Birnbaum S."/>
            <person name="Barribeau S.M."/>
            <person name="Teiling C."/>
            <person name="Suen G."/>
            <person name="Currie C."/>
            <person name="Gerardo N.M."/>
        </authorList>
    </citation>
    <scope>NUCLEOTIDE SEQUENCE [LARGE SCALE GENOMIC DNA]</scope>
</reference>
<feature type="coiled-coil region" evidence="1">
    <location>
        <begin position="479"/>
        <end position="513"/>
    </location>
</feature>
<organism evidence="3 4">
    <name type="scientific">Escovopsis weberi</name>
    <dbReference type="NCBI Taxonomy" id="150374"/>
    <lineage>
        <taxon>Eukaryota</taxon>
        <taxon>Fungi</taxon>
        <taxon>Dikarya</taxon>
        <taxon>Ascomycota</taxon>
        <taxon>Pezizomycotina</taxon>
        <taxon>Sordariomycetes</taxon>
        <taxon>Hypocreomycetidae</taxon>
        <taxon>Hypocreales</taxon>
        <taxon>Hypocreaceae</taxon>
        <taxon>Escovopsis</taxon>
    </lineage>
</organism>